<sequence length="155" mass="16051">MSGTDPFSPSGTYRTTDASGTTAGGHRAEDNRSLGEIVGAIAGDLTTLVRAELDLAKTELKREATHAGKGAGLLGGAGVTGLLALVFVSLALMFLLDNWMPIGLAALIVAAIWGIVAAVLAARGKKELKQPMPPLEATQRTLKEDVQWAKAQKGS</sequence>
<evidence type="ECO:0000313" key="4">
    <source>
        <dbReference type="Proteomes" id="UP000198983"/>
    </source>
</evidence>
<keyword evidence="4" id="KW-1185">Reference proteome</keyword>
<keyword evidence="2" id="KW-0812">Transmembrane</keyword>
<evidence type="ECO:0000313" key="3">
    <source>
        <dbReference type="EMBL" id="SDR68730.1"/>
    </source>
</evidence>
<feature type="region of interest" description="Disordered" evidence="1">
    <location>
        <begin position="1"/>
        <end position="29"/>
    </location>
</feature>
<dbReference type="AlphaFoldDB" id="A0A1H1L324"/>
<protein>
    <submittedName>
        <fullName evidence="3">Putative Holin-X, holin superfamily III</fullName>
    </submittedName>
</protein>
<keyword evidence="2" id="KW-1133">Transmembrane helix</keyword>
<evidence type="ECO:0000256" key="1">
    <source>
        <dbReference type="SAM" id="MobiDB-lite"/>
    </source>
</evidence>
<reference evidence="3 4" key="1">
    <citation type="submission" date="2016-10" db="EMBL/GenBank/DDBJ databases">
        <authorList>
            <person name="de Groot N.N."/>
        </authorList>
    </citation>
    <scope>NUCLEOTIDE SEQUENCE [LARGE SCALE GENOMIC DNA]</scope>
    <source>
        <strain evidence="3 4">DSM 22024</strain>
    </source>
</reference>
<name>A0A1H1L324_9ACTN</name>
<dbReference type="RefSeq" id="WP_092649460.1">
    <property type="nucleotide sequence ID" value="NZ_LT629732.1"/>
</dbReference>
<dbReference type="STRING" id="117157.SAMN04489717_0065"/>
<evidence type="ECO:0000256" key="2">
    <source>
        <dbReference type="SAM" id="Phobius"/>
    </source>
</evidence>
<organism evidence="3 4">
    <name type="scientific">Actinopolymorpha singaporensis</name>
    <dbReference type="NCBI Taxonomy" id="117157"/>
    <lineage>
        <taxon>Bacteria</taxon>
        <taxon>Bacillati</taxon>
        <taxon>Actinomycetota</taxon>
        <taxon>Actinomycetes</taxon>
        <taxon>Propionibacteriales</taxon>
        <taxon>Actinopolymorphaceae</taxon>
        <taxon>Actinopolymorpha</taxon>
    </lineage>
</organism>
<accession>A0A1H1L324</accession>
<dbReference type="Proteomes" id="UP000198983">
    <property type="component" value="Chromosome I"/>
</dbReference>
<proteinExistence type="predicted"/>
<dbReference type="OrthoDB" id="3216929at2"/>
<dbReference type="EMBL" id="LT629732">
    <property type="protein sequence ID" value="SDR68730.1"/>
    <property type="molecule type" value="Genomic_DNA"/>
</dbReference>
<keyword evidence="2" id="KW-0472">Membrane</keyword>
<dbReference type="Pfam" id="PF07332">
    <property type="entry name" value="Phage_holin_3_6"/>
    <property type="match status" value="1"/>
</dbReference>
<feature type="transmembrane region" description="Helical" evidence="2">
    <location>
        <begin position="102"/>
        <end position="122"/>
    </location>
</feature>
<feature type="compositionally biased region" description="Polar residues" evidence="1">
    <location>
        <begin position="1"/>
        <end position="21"/>
    </location>
</feature>
<gene>
    <name evidence="3" type="ORF">SAMN04489717_0065</name>
</gene>
<dbReference type="InterPro" id="IPR009937">
    <property type="entry name" value="Phage_holin_3_6"/>
</dbReference>
<feature type="transmembrane region" description="Helical" evidence="2">
    <location>
        <begin position="71"/>
        <end position="96"/>
    </location>
</feature>